<feature type="region of interest" description="Disordered" evidence="1">
    <location>
        <begin position="57"/>
        <end position="84"/>
    </location>
</feature>
<dbReference type="KEGG" id="tad:TRIADDRAFT_56813"/>
<gene>
    <name evidence="3" type="ORF">TRIADDRAFT_56813</name>
</gene>
<organism evidence="3 4">
    <name type="scientific">Trichoplax adhaerens</name>
    <name type="common">Trichoplax reptans</name>
    <dbReference type="NCBI Taxonomy" id="10228"/>
    <lineage>
        <taxon>Eukaryota</taxon>
        <taxon>Metazoa</taxon>
        <taxon>Placozoa</taxon>
        <taxon>Uniplacotomia</taxon>
        <taxon>Trichoplacea</taxon>
        <taxon>Trichoplacidae</taxon>
        <taxon>Trichoplax</taxon>
    </lineage>
</organism>
<dbReference type="InterPro" id="IPR033614">
    <property type="entry name" value="RASSF1-6"/>
</dbReference>
<dbReference type="Pfam" id="PF00788">
    <property type="entry name" value="RA"/>
    <property type="match status" value="1"/>
</dbReference>
<evidence type="ECO:0000313" key="3">
    <source>
        <dbReference type="EMBL" id="EDV24724.1"/>
    </source>
</evidence>
<dbReference type="InParanoid" id="B3RWM8"/>
<proteinExistence type="predicted"/>
<dbReference type="SUPFAM" id="SSF54236">
    <property type="entry name" value="Ubiquitin-like"/>
    <property type="match status" value="1"/>
</dbReference>
<dbReference type="CTD" id="6753827"/>
<feature type="domain" description="Ras-associating" evidence="2">
    <location>
        <begin position="193"/>
        <end position="265"/>
    </location>
</feature>
<dbReference type="InterPro" id="IPR000159">
    <property type="entry name" value="RA_dom"/>
</dbReference>
<accession>B3RWM8</accession>
<dbReference type="FunCoup" id="B3RWM8">
    <property type="interactions" value="1200"/>
</dbReference>
<dbReference type="AlphaFoldDB" id="B3RWM8"/>
<dbReference type="PROSITE" id="PS50200">
    <property type="entry name" value="RA"/>
    <property type="match status" value="1"/>
</dbReference>
<dbReference type="InterPro" id="IPR029071">
    <property type="entry name" value="Ubiquitin-like_domsf"/>
</dbReference>
<dbReference type="OrthoDB" id="9976881at2759"/>
<dbReference type="eggNOG" id="KOG4239">
    <property type="taxonomic scope" value="Eukaryota"/>
</dbReference>
<evidence type="ECO:0000259" key="2">
    <source>
        <dbReference type="PROSITE" id="PS50200"/>
    </source>
</evidence>
<dbReference type="CDD" id="cd01784">
    <property type="entry name" value="RA_RASSF2_like"/>
    <property type="match status" value="1"/>
</dbReference>
<dbReference type="PANTHER" id="PTHR22738:SF15">
    <property type="entry name" value="LD40758P"/>
    <property type="match status" value="1"/>
</dbReference>
<feature type="compositionally biased region" description="Polar residues" evidence="1">
    <location>
        <begin position="57"/>
        <end position="74"/>
    </location>
</feature>
<evidence type="ECO:0000313" key="4">
    <source>
        <dbReference type="Proteomes" id="UP000009022"/>
    </source>
</evidence>
<dbReference type="PhylomeDB" id="B3RWM8"/>
<dbReference type="EMBL" id="DS985245">
    <property type="protein sequence ID" value="EDV24724.1"/>
    <property type="molecule type" value="Genomic_DNA"/>
</dbReference>
<dbReference type="Gene3D" id="3.10.20.90">
    <property type="entry name" value="Phosphatidylinositol 3-kinase Catalytic Subunit, Chain A, domain 1"/>
    <property type="match status" value="1"/>
</dbReference>
<sequence>MGEGLVKDWLVVEKNNCNYNQCDHSIAATDEILIMSRQQVRLVKVISLDQNNYRISENSLTGSQPETSTNQANRAVNKAKGKRTPTKQEILARLSLYNKYHEKGSPHYKLTYIQDANGILISGNLRVHWGLKRPIKQALSSTQSLYGSSSQSPLPTRKLAKNQVSDAVSRPISLMDEDLESTFTPQFDSAAAVNATSRTTTPFVIKNLFHKFRIINNPKEFALFIKRPKTGDCRRLSDVECPLLARLMLGPNEETFRIFVCEVNDPKPAVNPQQQAIVLSPEAAQYINFSLTELSNIIEMYKIEEEKEKLKIKEKCYFFVFFFIARLGVASRSGHD</sequence>
<dbReference type="HOGENOM" id="CLU_827245_0_0_1"/>
<dbReference type="PANTHER" id="PTHR22738">
    <property type="entry name" value="RASSF"/>
    <property type="match status" value="1"/>
</dbReference>
<protein>
    <recommendedName>
        <fullName evidence="2">Ras-associating domain-containing protein</fullName>
    </recommendedName>
</protein>
<dbReference type="Proteomes" id="UP000009022">
    <property type="component" value="Unassembled WGS sequence"/>
</dbReference>
<reference evidence="3 4" key="1">
    <citation type="journal article" date="2008" name="Nature">
        <title>The Trichoplax genome and the nature of placozoans.</title>
        <authorList>
            <person name="Srivastava M."/>
            <person name="Begovic E."/>
            <person name="Chapman J."/>
            <person name="Putnam N.H."/>
            <person name="Hellsten U."/>
            <person name="Kawashima T."/>
            <person name="Kuo A."/>
            <person name="Mitros T."/>
            <person name="Salamov A."/>
            <person name="Carpenter M.L."/>
            <person name="Signorovitch A.Y."/>
            <person name="Moreno M.A."/>
            <person name="Kamm K."/>
            <person name="Grimwood J."/>
            <person name="Schmutz J."/>
            <person name="Shapiro H."/>
            <person name="Grigoriev I.V."/>
            <person name="Buss L.W."/>
            <person name="Schierwater B."/>
            <person name="Dellaporta S.L."/>
            <person name="Rokhsar D.S."/>
        </authorList>
    </citation>
    <scope>NUCLEOTIDE SEQUENCE [LARGE SCALE GENOMIC DNA]</scope>
    <source>
        <strain evidence="3 4">Grell-BS-1999</strain>
    </source>
</reference>
<dbReference type="GO" id="GO:0007165">
    <property type="term" value="P:signal transduction"/>
    <property type="evidence" value="ECO:0000318"/>
    <property type="project" value="GO_Central"/>
</dbReference>
<dbReference type="GeneID" id="6753827"/>
<name>B3RWM8_TRIAD</name>
<evidence type="ECO:0000256" key="1">
    <source>
        <dbReference type="SAM" id="MobiDB-lite"/>
    </source>
</evidence>
<dbReference type="RefSeq" id="XP_002112614.1">
    <property type="nucleotide sequence ID" value="XM_002112578.1"/>
</dbReference>
<dbReference type="SMART" id="SM00314">
    <property type="entry name" value="RA"/>
    <property type="match status" value="1"/>
</dbReference>
<keyword evidence="4" id="KW-1185">Reference proteome</keyword>